<keyword evidence="4 11" id="KW-0312">Gluconeogenesis</keyword>
<evidence type="ECO:0000259" key="12">
    <source>
        <dbReference type="Pfam" id="PF03313"/>
    </source>
</evidence>
<dbReference type="GO" id="GO:0006094">
    <property type="term" value="P:gluconeogenesis"/>
    <property type="evidence" value="ECO:0007669"/>
    <property type="project" value="UniProtKB-KW"/>
</dbReference>
<dbReference type="OrthoDB" id="9805537at2"/>
<evidence type="ECO:0000256" key="5">
    <source>
        <dbReference type="ARBA" id="ARBA00022485"/>
    </source>
</evidence>
<feature type="domain" description="Serine dehydratase beta chain" evidence="13">
    <location>
        <begin position="5"/>
        <end position="155"/>
    </location>
</feature>
<evidence type="ECO:0000256" key="8">
    <source>
        <dbReference type="ARBA" id="ARBA00023014"/>
    </source>
</evidence>
<dbReference type="Gene3D" id="3.30.1330.90">
    <property type="entry name" value="D-3-phosphoglycerate dehydrogenase, domain 3"/>
    <property type="match status" value="1"/>
</dbReference>
<reference evidence="14 15" key="1">
    <citation type="submission" date="2019-08" db="EMBL/GenBank/DDBJ databases">
        <title>Seonamhaeicola sediminis sp. nov., isolated from marine sediment.</title>
        <authorList>
            <person name="Cao W.R."/>
        </authorList>
    </citation>
    <scope>NUCLEOTIDE SEQUENCE [LARGE SCALE GENOMIC DNA]</scope>
    <source>
        <strain evidence="14 15">1505</strain>
    </source>
</reference>
<proteinExistence type="inferred from homology"/>
<evidence type="ECO:0000256" key="4">
    <source>
        <dbReference type="ARBA" id="ARBA00022432"/>
    </source>
</evidence>
<evidence type="ECO:0000313" key="14">
    <source>
        <dbReference type="EMBL" id="TXG39622.1"/>
    </source>
</evidence>
<dbReference type="InterPro" id="IPR051318">
    <property type="entry name" value="Fe-S_L-Ser"/>
</dbReference>
<evidence type="ECO:0000256" key="10">
    <source>
        <dbReference type="ARBA" id="ARBA00049406"/>
    </source>
</evidence>
<accession>A0A5C7GMV6</accession>
<dbReference type="SUPFAM" id="SSF143548">
    <property type="entry name" value="Serine metabolism enzymes domain"/>
    <property type="match status" value="1"/>
</dbReference>
<name>A0A5C7GMV6_9FLAO</name>
<dbReference type="PANTHER" id="PTHR30182:SF1">
    <property type="entry name" value="L-SERINE DEHYDRATASE 1"/>
    <property type="match status" value="1"/>
</dbReference>
<dbReference type="InterPro" id="IPR005131">
    <property type="entry name" value="Ser_deHydtase_bsu"/>
</dbReference>
<evidence type="ECO:0000256" key="11">
    <source>
        <dbReference type="RuleBase" id="RU366059"/>
    </source>
</evidence>
<keyword evidence="6 11" id="KW-0479">Metal-binding</keyword>
<evidence type="ECO:0000256" key="2">
    <source>
        <dbReference type="ARBA" id="ARBA00004742"/>
    </source>
</evidence>
<dbReference type="NCBIfam" id="TIGR00720">
    <property type="entry name" value="sda_mono"/>
    <property type="match status" value="1"/>
</dbReference>
<dbReference type="FunFam" id="3.30.1330.90:FF:000001">
    <property type="entry name" value="L-serine ammonia-lyase 1"/>
    <property type="match status" value="1"/>
</dbReference>
<comment type="similarity">
    <text evidence="3 11">Belongs to the iron-sulfur dependent L-serine dehydratase family.</text>
</comment>
<keyword evidence="8 11" id="KW-0411">Iron-sulfur</keyword>
<keyword evidence="15" id="KW-1185">Reference proteome</keyword>
<sequence>MECISVFDMLKIGIGPSSSHTLGPWRAAQLFIKELKDSNSFNNIENIKIDLYGSLSLTGKGHATDYAIILGLLGTDPETIPVEDISKNIEVVKSTNKLNFNNEKEIHFYFEKDIAFKKTFLPFHANGISFSAFTNSNKITSTFYSIGGGFVIKEDNDNAKKNFEIKCAFPYPIAKGTKLLEYCKTLDKSISEVVLENEKSIRSEADINKEIKRIWEVMLECMYTGCHTEGTLPGGLNVRRRAYDMNQKLKGKKPYSNPVEWIYSIRDTEVKFRQIIKWVSCFALAVNEVNASLGRVVTAPTNGSAGVIPAVLMYYLVIENHDGNFEDIKKFLLVAGEIGSIFKKGATISAAMGGCQAEIGVSSAMAAGALCELLGGTPEQVLAAAEIAMEHHLGLTCDPIGGLVQIPCIERNAMGAIKAINAAELALDTSPENTKVPLDKVVNTMWETAKDMNTKYKETSEGGLAVGVHLTDC</sequence>
<dbReference type="Proteomes" id="UP000321080">
    <property type="component" value="Unassembled WGS sequence"/>
</dbReference>
<dbReference type="Pfam" id="PF03313">
    <property type="entry name" value="SDH_alpha"/>
    <property type="match status" value="1"/>
</dbReference>
<keyword evidence="7 11" id="KW-0408">Iron</keyword>
<dbReference type="Pfam" id="PF03315">
    <property type="entry name" value="SDH_beta"/>
    <property type="match status" value="1"/>
</dbReference>
<comment type="catalytic activity">
    <reaction evidence="10 11">
        <text>L-serine = pyruvate + NH4(+)</text>
        <dbReference type="Rhea" id="RHEA:19169"/>
        <dbReference type="ChEBI" id="CHEBI:15361"/>
        <dbReference type="ChEBI" id="CHEBI:28938"/>
        <dbReference type="ChEBI" id="CHEBI:33384"/>
        <dbReference type="EC" id="4.3.1.17"/>
    </reaction>
</comment>
<dbReference type="RefSeq" id="WP_147767192.1">
    <property type="nucleotide sequence ID" value="NZ_VRKQ01000008.1"/>
</dbReference>
<evidence type="ECO:0000256" key="7">
    <source>
        <dbReference type="ARBA" id="ARBA00023004"/>
    </source>
</evidence>
<dbReference type="PANTHER" id="PTHR30182">
    <property type="entry name" value="L-SERINE DEHYDRATASE"/>
    <property type="match status" value="1"/>
</dbReference>
<evidence type="ECO:0000313" key="15">
    <source>
        <dbReference type="Proteomes" id="UP000321080"/>
    </source>
</evidence>
<comment type="cofactor">
    <cofactor evidence="1 11">
        <name>[4Fe-4S] cluster</name>
        <dbReference type="ChEBI" id="CHEBI:49883"/>
    </cofactor>
</comment>
<evidence type="ECO:0000256" key="6">
    <source>
        <dbReference type="ARBA" id="ARBA00022723"/>
    </source>
</evidence>
<keyword evidence="5 11" id="KW-0004">4Fe-4S</keyword>
<evidence type="ECO:0000259" key="13">
    <source>
        <dbReference type="Pfam" id="PF03315"/>
    </source>
</evidence>
<dbReference type="GO" id="GO:0046872">
    <property type="term" value="F:metal ion binding"/>
    <property type="evidence" value="ECO:0007669"/>
    <property type="project" value="UniProtKB-KW"/>
</dbReference>
<dbReference type="InterPro" id="IPR005130">
    <property type="entry name" value="Ser_deHydtase-like_asu"/>
</dbReference>
<dbReference type="EC" id="4.3.1.17" evidence="11"/>
<dbReference type="InterPro" id="IPR004644">
    <property type="entry name" value="Fe-S_L-Ser_mono"/>
</dbReference>
<organism evidence="14 15">
    <name type="scientific">Seonamhaeicola maritimus</name>
    <dbReference type="NCBI Taxonomy" id="2591822"/>
    <lineage>
        <taxon>Bacteria</taxon>
        <taxon>Pseudomonadati</taxon>
        <taxon>Bacteroidota</taxon>
        <taxon>Flavobacteriia</taxon>
        <taxon>Flavobacteriales</taxon>
        <taxon>Flavobacteriaceae</taxon>
    </lineage>
</organism>
<comment type="caution">
    <text evidence="14">The sequence shown here is derived from an EMBL/GenBank/DDBJ whole genome shotgun (WGS) entry which is preliminary data.</text>
</comment>
<evidence type="ECO:0000256" key="9">
    <source>
        <dbReference type="ARBA" id="ARBA00023239"/>
    </source>
</evidence>
<dbReference type="EMBL" id="VRKQ01000008">
    <property type="protein sequence ID" value="TXG39622.1"/>
    <property type="molecule type" value="Genomic_DNA"/>
</dbReference>
<keyword evidence="9 11" id="KW-0456">Lyase</keyword>
<dbReference type="AlphaFoldDB" id="A0A5C7GMV6"/>
<dbReference type="InterPro" id="IPR029009">
    <property type="entry name" value="ASB_dom_sf"/>
</dbReference>
<dbReference type="GO" id="GO:0003941">
    <property type="term" value="F:L-serine ammonia-lyase activity"/>
    <property type="evidence" value="ECO:0007669"/>
    <property type="project" value="UniProtKB-UniRule"/>
</dbReference>
<dbReference type="GO" id="GO:0051539">
    <property type="term" value="F:4 iron, 4 sulfur cluster binding"/>
    <property type="evidence" value="ECO:0007669"/>
    <property type="project" value="UniProtKB-UniRule"/>
</dbReference>
<evidence type="ECO:0000256" key="3">
    <source>
        <dbReference type="ARBA" id="ARBA00008636"/>
    </source>
</evidence>
<gene>
    <name evidence="14" type="ORF">FUA22_07080</name>
</gene>
<feature type="domain" description="Serine dehydratase-like alpha subunit" evidence="12">
    <location>
        <begin position="188"/>
        <end position="465"/>
    </location>
</feature>
<comment type="pathway">
    <text evidence="2">Carbohydrate biosynthesis; gluconeogenesis.</text>
</comment>
<evidence type="ECO:0000256" key="1">
    <source>
        <dbReference type="ARBA" id="ARBA00001966"/>
    </source>
</evidence>
<protein>
    <recommendedName>
        <fullName evidence="11">L-serine dehydratase</fullName>
        <ecNumber evidence="11">4.3.1.17</ecNumber>
    </recommendedName>
</protein>